<dbReference type="AlphaFoldDB" id="A0A6A5UTX9"/>
<evidence type="ECO:0008006" key="4">
    <source>
        <dbReference type="Google" id="ProtNLM"/>
    </source>
</evidence>
<evidence type="ECO:0000313" key="3">
    <source>
        <dbReference type="Proteomes" id="UP000800036"/>
    </source>
</evidence>
<accession>A0A6A5UTX9</accession>
<organism evidence="2 3">
    <name type="scientific">Bimuria novae-zelandiae CBS 107.79</name>
    <dbReference type="NCBI Taxonomy" id="1447943"/>
    <lineage>
        <taxon>Eukaryota</taxon>
        <taxon>Fungi</taxon>
        <taxon>Dikarya</taxon>
        <taxon>Ascomycota</taxon>
        <taxon>Pezizomycotina</taxon>
        <taxon>Dothideomycetes</taxon>
        <taxon>Pleosporomycetidae</taxon>
        <taxon>Pleosporales</taxon>
        <taxon>Massarineae</taxon>
        <taxon>Didymosphaeriaceae</taxon>
        <taxon>Bimuria</taxon>
    </lineage>
</organism>
<keyword evidence="3" id="KW-1185">Reference proteome</keyword>
<dbReference type="EMBL" id="ML976718">
    <property type="protein sequence ID" value="KAF1968653.1"/>
    <property type="molecule type" value="Genomic_DNA"/>
</dbReference>
<feature type="chain" id="PRO_5025475237" description="Secreted protein" evidence="1">
    <location>
        <begin position="20"/>
        <end position="141"/>
    </location>
</feature>
<evidence type="ECO:0000256" key="1">
    <source>
        <dbReference type="SAM" id="SignalP"/>
    </source>
</evidence>
<proteinExistence type="predicted"/>
<feature type="signal peptide" evidence="1">
    <location>
        <begin position="1"/>
        <end position="19"/>
    </location>
</feature>
<sequence>MRSRVLLSAIFTLLTPSTSIPPSAWDTPFEQSEPVTYGYAHYGEVYSVELKLYGCQPEGTQLCENKGCHEIFPWKVNNRGIQLWIESFNITNDIYTCDFYEAGDNCMHRKDRITFGDEVGKAHPITARHGWYSYNCYGKPH</sequence>
<evidence type="ECO:0000313" key="2">
    <source>
        <dbReference type="EMBL" id="KAF1968653.1"/>
    </source>
</evidence>
<keyword evidence="1" id="KW-0732">Signal</keyword>
<name>A0A6A5UTX9_9PLEO</name>
<reference evidence="2" key="1">
    <citation type="journal article" date="2020" name="Stud. Mycol.">
        <title>101 Dothideomycetes genomes: a test case for predicting lifestyles and emergence of pathogens.</title>
        <authorList>
            <person name="Haridas S."/>
            <person name="Albert R."/>
            <person name="Binder M."/>
            <person name="Bloem J."/>
            <person name="Labutti K."/>
            <person name="Salamov A."/>
            <person name="Andreopoulos B."/>
            <person name="Baker S."/>
            <person name="Barry K."/>
            <person name="Bills G."/>
            <person name="Bluhm B."/>
            <person name="Cannon C."/>
            <person name="Castanera R."/>
            <person name="Culley D."/>
            <person name="Daum C."/>
            <person name="Ezra D."/>
            <person name="Gonzalez J."/>
            <person name="Henrissat B."/>
            <person name="Kuo A."/>
            <person name="Liang C."/>
            <person name="Lipzen A."/>
            <person name="Lutzoni F."/>
            <person name="Magnuson J."/>
            <person name="Mondo S."/>
            <person name="Nolan M."/>
            <person name="Ohm R."/>
            <person name="Pangilinan J."/>
            <person name="Park H.-J."/>
            <person name="Ramirez L."/>
            <person name="Alfaro M."/>
            <person name="Sun H."/>
            <person name="Tritt A."/>
            <person name="Yoshinaga Y."/>
            <person name="Zwiers L.-H."/>
            <person name="Turgeon B."/>
            <person name="Goodwin S."/>
            <person name="Spatafora J."/>
            <person name="Crous P."/>
            <person name="Grigoriev I."/>
        </authorList>
    </citation>
    <scope>NUCLEOTIDE SEQUENCE</scope>
    <source>
        <strain evidence="2">CBS 107.79</strain>
    </source>
</reference>
<dbReference type="Proteomes" id="UP000800036">
    <property type="component" value="Unassembled WGS sequence"/>
</dbReference>
<gene>
    <name evidence="2" type="ORF">BU23DRAFT_260272</name>
</gene>
<protein>
    <recommendedName>
        <fullName evidence="4">Secreted protein</fullName>
    </recommendedName>
</protein>